<organism evidence="2 3">
    <name type="scientific">Bradyrhizobium erythrophlei</name>
    <dbReference type="NCBI Taxonomy" id="1437360"/>
    <lineage>
        <taxon>Bacteria</taxon>
        <taxon>Pseudomonadati</taxon>
        <taxon>Pseudomonadota</taxon>
        <taxon>Alphaproteobacteria</taxon>
        <taxon>Hyphomicrobiales</taxon>
        <taxon>Nitrobacteraceae</taxon>
        <taxon>Bradyrhizobium</taxon>
    </lineage>
</organism>
<gene>
    <name evidence="2" type="ORF">SAMN05444169_6057</name>
</gene>
<keyword evidence="1" id="KW-1133">Transmembrane helix</keyword>
<evidence type="ECO:0000313" key="2">
    <source>
        <dbReference type="EMBL" id="SHH15700.1"/>
    </source>
</evidence>
<keyword evidence="1" id="KW-0812">Transmembrane</keyword>
<reference evidence="2 3" key="1">
    <citation type="submission" date="2016-11" db="EMBL/GenBank/DDBJ databases">
        <authorList>
            <person name="Jaros S."/>
            <person name="Januszkiewicz K."/>
            <person name="Wedrychowicz H."/>
        </authorList>
    </citation>
    <scope>NUCLEOTIDE SEQUENCE [LARGE SCALE GENOMIC DNA]</scope>
    <source>
        <strain evidence="2 3">GAS242</strain>
    </source>
</reference>
<name>A0A1M5QPN1_9BRAD</name>
<dbReference type="EMBL" id="LT670818">
    <property type="protein sequence ID" value="SHH15700.1"/>
    <property type="molecule type" value="Genomic_DNA"/>
</dbReference>
<evidence type="ECO:0000313" key="3">
    <source>
        <dbReference type="Proteomes" id="UP000190675"/>
    </source>
</evidence>
<dbReference type="RefSeq" id="WP_172899995.1">
    <property type="nucleotide sequence ID" value="NZ_LT670818.1"/>
</dbReference>
<proteinExistence type="predicted"/>
<sequence length="50" mass="5436">MPANRNILYLIIGALVVAVGVLGYNLYQTKKEPEGLQINVGPNGLKIQNK</sequence>
<dbReference type="AlphaFoldDB" id="A0A1M5QPN1"/>
<accession>A0A1M5QPN1</accession>
<dbReference type="Proteomes" id="UP000190675">
    <property type="component" value="Chromosome I"/>
</dbReference>
<keyword evidence="1" id="KW-0472">Membrane</keyword>
<feature type="transmembrane region" description="Helical" evidence="1">
    <location>
        <begin position="6"/>
        <end position="27"/>
    </location>
</feature>
<protein>
    <submittedName>
        <fullName evidence="2">Uncharacterized protein</fullName>
    </submittedName>
</protein>
<evidence type="ECO:0000256" key="1">
    <source>
        <dbReference type="SAM" id="Phobius"/>
    </source>
</evidence>